<dbReference type="AlphaFoldDB" id="A0A6B0UK71"/>
<reference evidence="1" key="1">
    <citation type="submission" date="2019-12" db="EMBL/GenBank/DDBJ databases">
        <title>An insight into the sialome of adult female Ixodes ricinus ticks feeding for 6 days.</title>
        <authorList>
            <person name="Perner J."/>
            <person name="Ribeiro J.M.C."/>
        </authorList>
    </citation>
    <scope>NUCLEOTIDE SEQUENCE</scope>
    <source>
        <strain evidence="1">Semi-engorged</strain>
        <tissue evidence="1">Salivary glands</tissue>
    </source>
</reference>
<protein>
    <submittedName>
        <fullName evidence="1">Putative secreted protein</fullName>
    </submittedName>
</protein>
<proteinExistence type="predicted"/>
<dbReference type="EMBL" id="GIFC01008029">
    <property type="protein sequence ID" value="MXU90112.1"/>
    <property type="molecule type" value="Transcribed_RNA"/>
</dbReference>
<name>A0A6B0UK71_IXORI</name>
<accession>A0A6B0UK71</accession>
<sequence length="112" mass="11650">MTQGPWGRLPAPGAGGVLLFWLGGSRLTGTQLRGQRLQRYAAVCLEEDGQVVQAGHTAQAADDLAILPIGDIKGDGRSAVGAAVRGGTRRGTRGVALGPERLCLRDTLCRTS</sequence>
<evidence type="ECO:0000313" key="1">
    <source>
        <dbReference type="EMBL" id="MXU90112.1"/>
    </source>
</evidence>
<organism evidence="1">
    <name type="scientific">Ixodes ricinus</name>
    <name type="common">Common tick</name>
    <name type="synonym">Acarus ricinus</name>
    <dbReference type="NCBI Taxonomy" id="34613"/>
    <lineage>
        <taxon>Eukaryota</taxon>
        <taxon>Metazoa</taxon>
        <taxon>Ecdysozoa</taxon>
        <taxon>Arthropoda</taxon>
        <taxon>Chelicerata</taxon>
        <taxon>Arachnida</taxon>
        <taxon>Acari</taxon>
        <taxon>Parasitiformes</taxon>
        <taxon>Ixodida</taxon>
        <taxon>Ixodoidea</taxon>
        <taxon>Ixodidae</taxon>
        <taxon>Ixodinae</taxon>
        <taxon>Ixodes</taxon>
    </lineage>
</organism>